<sequence>MLEATKNEMTRYKSNYVKSDASSLLISSEGFVARSLFNDHEINVINEVKSDLLQAEYQLNKSHRHKQKSSK</sequence>
<gene>
    <name evidence="1" type="ORF">BCAMP_07060</name>
</gene>
<proteinExistence type="predicted"/>
<protein>
    <submittedName>
        <fullName evidence="1">Uncharacterized protein</fullName>
    </submittedName>
</protein>
<dbReference type="EMBL" id="AODH01000026">
    <property type="protein sequence ID" value="EUJ39563.1"/>
    <property type="molecule type" value="Genomic_DNA"/>
</dbReference>
<name>W7D2Q5_9LIST</name>
<dbReference type="AlphaFoldDB" id="W7D2Q5"/>
<reference evidence="1 2" key="1">
    <citation type="submission" date="2012-12" db="EMBL/GenBank/DDBJ databases">
        <title>Novel taxa of Listeriaceae from agricultural environments in the United States.</title>
        <authorList>
            <person name="den Bakker H.C."/>
            <person name="Allred A."/>
            <person name="Warchocki S."/>
            <person name="Wright E.M."/>
            <person name="Burrell A."/>
            <person name="Nightingale K.K."/>
            <person name="Kephart D."/>
            <person name="Wiedmann M."/>
        </authorList>
    </citation>
    <scope>NUCLEOTIDE SEQUENCE [LARGE SCALE GENOMIC DNA]</scope>
    <source>
        <strain evidence="1 2">FSL F6-1037</strain>
    </source>
</reference>
<keyword evidence="2" id="KW-1185">Reference proteome</keyword>
<organism evidence="1 2">
    <name type="scientific">Brochothrix campestris FSL F6-1037</name>
    <dbReference type="NCBI Taxonomy" id="1265861"/>
    <lineage>
        <taxon>Bacteria</taxon>
        <taxon>Bacillati</taxon>
        <taxon>Bacillota</taxon>
        <taxon>Bacilli</taxon>
        <taxon>Bacillales</taxon>
        <taxon>Listeriaceae</taxon>
        <taxon>Brochothrix</taxon>
    </lineage>
</organism>
<comment type="caution">
    <text evidence="1">The sequence shown here is derived from an EMBL/GenBank/DDBJ whole genome shotgun (WGS) entry which is preliminary data.</text>
</comment>
<dbReference type="Proteomes" id="UP000019243">
    <property type="component" value="Unassembled WGS sequence"/>
</dbReference>
<evidence type="ECO:0000313" key="2">
    <source>
        <dbReference type="Proteomes" id="UP000019243"/>
    </source>
</evidence>
<dbReference type="STRING" id="1265861.BCAMP_07060"/>
<evidence type="ECO:0000313" key="1">
    <source>
        <dbReference type="EMBL" id="EUJ39563.1"/>
    </source>
</evidence>
<accession>W7D2Q5</accession>